<evidence type="ECO:0000313" key="4">
    <source>
        <dbReference type="Proteomes" id="UP000004506"/>
    </source>
</evidence>
<reference evidence="4" key="1">
    <citation type="submission" date="2008-04" db="EMBL/GenBank/DDBJ databases">
        <title>Draft genome sequence of Providencia stuartii (ATCC 25827).</title>
        <authorList>
            <person name="Sudarsanam P."/>
            <person name="Ley R."/>
            <person name="Guruge J."/>
            <person name="Turnbaugh P.J."/>
            <person name="Mahowald M."/>
            <person name="Liep D."/>
            <person name="Gordon J."/>
        </authorList>
    </citation>
    <scope>NUCLEOTIDE SEQUENCE [LARGE SCALE GENOMIC DNA]</scope>
    <source>
        <strain evidence="2 4">ATCC 25827</strain>
    </source>
</reference>
<dbReference type="EMBL" id="ABJD02000080">
    <property type="protein sequence ID" value="EDU61163.1"/>
    <property type="molecule type" value="Genomic_DNA"/>
</dbReference>
<gene>
    <name evidence="3" type="ORF">PROSTU_00658</name>
    <name evidence="2" type="ORF">PROSTU_00805</name>
    <name evidence="1" type="ORF">PROSTU_04747</name>
</gene>
<dbReference type="RefSeq" id="WP_004916875.1">
    <property type="nucleotide sequence ID" value="NZ_DS607654.1"/>
</dbReference>
<accession>A0AA86YE84</accession>
<dbReference type="EMBL" id="ABJD02000118">
    <property type="protein sequence ID" value="EDU57502.1"/>
    <property type="molecule type" value="Genomic_DNA"/>
</dbReference>
<evidence type="ECO:0000313" key="3">
    <source>
        <dbReference type="EMBL" id="EDU61329.1"/>
    </source>
</evidence>
<protein>
    <submittedName>
        <fullName evidence="1">Uncharacterized protein</fullName>
    </submittedName>
</protein>
<comment type="caution">
    <text evidence="1">The sequence shown here is derived from an EMBL/GenBank/DDBJ whole genome shotgun (WGS) entry which is preliminary data.</text>
</comment>
<name>A0AA86YE84_PROST</name>
<reference evidence="1" key="4">
    <citation type="submission" date="2016-11" db="EMBL/GenBank/DDBJ databases">
        <title>Draft genome sequence of Providencia stuartii (ATCC 25827).</title>
        <authorList>
            <person name="Sudarsanam P."/>
            <person name="Ley R."/>
            <person name="Guruge J."/>
            <person name="Turnbaugh P.J."/>
            <person name="Mahowald M."/>
            <person name="Liep D."/>
            <person name="Gordon J."/>
        </authorList>
    </citation>
    <scope>NUCLEOTIDE SEQUENCE</scope>
    <source>
        <strain evidence="1 4">ATCC 25827</strain>
    </source>
</reference>
<dbReference type="EMBL" id="ABJD02000051">
    <property type="protein sequence ID" value="EDU61329.1"/>
    <property type="molecule type" value="Genomic_DNA"/>
</dbReference>
<reference evidence="1 4" key="3">
    <citation type="submission" date="2008-05" db="EMBL/GenBank/DDBJ databases">
        <authorList>
            <person name="Fulton L."/>
            <person name="Clifton S."/>
            <person name="Fulton B."/>
            <person name="Xu J."/>
            <person name="Minx P."/>
            <person name="Pepin K.H."/>
            <person name="Johnson M."/>
            <person name="Thiruvilangam P."/>
            <person name="Bhonagiri V."/>
            <person name="Nash W.E."/>
            <person name="Mardis E.R."/>
            <person name="Wilson R.K."/>
        </authorList>
    </citation>
    <scope>NUCLEOTIDE SEQUENCE [LARGE SCALE GENOMIC DNA]</scope>
    <source>
        <strain evidence="1 4">ATCC 25827</strain>
    </source>
</reference>
<sequence>MSEWTGELYGFYTNKPTKSVFSFFKNEILKIDYQYEYNSYNDEESLFFYKDKNMLRHHEDIGYNLDLDNKGCFCIEAKIVNLHGIATLFEFESESNFEPYDINLQLDDIFYYVLILPDFIENSQFCSDIHRLFVNTLAKIRL</sequence>
<proteinExistence type="predicted"/>
<reference evidence="4" key="2">
    <citation type="submission" date="2008-04" db="EMBL/GenBank/DDBJ databases">
        <title>Draft genome sequence of Providencia stuartii(ATCC 25827).</title>
        <authorList>
            <person name="Sudarsanam P."/>
            <person name="Ley R."/>
            <person name="Guruge J."/>
            <person name="Turnbaugh P.J."/>
            <person name="Mahowald M."/>
            <person name="Liep D."/>
            <person name="Gordon J."/>
        </authorList>
    </citation>
    <scope>NUCLEOTIDE SEQUENCE [LARGE SCALE GENOMIC DNA]</scope>
    <source>
        <strain evidence="2 4">ATCC 25827</strain>
    </source>
</reference>
<dbReference type="AlphaFoldDB" id="A0AA86YE84"/>
<evidence type="ECO:0000313" key="2">
    <source>
        <dbReference type="EMBL" id="EDU61163.1"/>
    </source>
</evidence>
<dbReference type="Proteomes" id="UP000004506">
    <property type="component" value="Unassembled WGS sequence"/>
</dbReference>
<evidence type="ECO:0000313" key="1">
    <source>
        <dbReference type="EMBL" id="EDU57502.1"/>
    </source>
</evidence>
<organism evidence="1 4">
    <name type="scientific">Providencia stuartii ATCC 25827</name>
    <dbReference type="NCBI Taxonomy" id="471874"/>
    <lineage>
        <taxon>Bacteria</taxon>
        <taxon>Pseudomonadati</taxon>
        <taxon>Pseudomonadota</taxon>
        <taxon>Gammaproteobacteria</taxon>
        <taxon>Enterobacterales</taxon>
        <taxon>Morganellaceae</taxon>
        <taxon>Providencia</taxon>
    </lineage>
</organism>
<reference evidence="1" key="5">
    <citation type="submission" date="2016-11" db="EMBL/GenBank/DDBJ databases">
        <title>Draft genome sequence of Providencia stuartii(ATCC 25827).</title>
        <authorList>
            <person name="Sudarsanam P."/>
            <person name="Ley R."/>
            <person name="Guruge J."/>
            <person name="Turnbaugh P.J."/>
            <person name="Mahowald M."/>
            <person name="Liep D."/>
            <person name="Gordon J."/>
        </authorList>
    </citation>
    <scope>NUCLEOTIDE SEQUENCE</scope>
    <source>
        <strain evidence="1">ATCC 25827</strain>
    </source>
</reference>